<evidence type="ECO:0000313" key="2">
    <source>
        <dbReference type="EMBL" id="SDO75513.1"/>
    </source>
</evidence>
<accession>A0A1H0M513</accession>
<feature type="domain" description="HTH cro/C1-type" evidence="1">
    <location>
        <begin position="8"/>
        <end position="62"/>
    </location>
</feature>
<dbReference type="OrthoDB" id="2418220at2"/>
<keyword evidence="3" id="KW-1185">Reference proteome</keyword>
<name>A0A1H0M513_9CLOT</name>
<dbReference type="InterPro" id="IPR010982">
    <property type="entry name" value="Lambda_DNA-bd_dom_sf"/>
</dbReference>
<reference evidence="2 3" key="1">
    <citation type="submission" date="2016-10" db="EMBL/GenBank/DDBJ databases">
        <authorList>
            <person name="de Groot N.N."/>
        </authorList>
    </citation>
    <scope>NUCLEOTIDE SEQUENCE [LARGE SCALE GENOMIC DNA]</scope>
    <source>
        <strain evidence="2 3">DSM 12272</strain>
    </source>
</reference>
<dbReference type="Gene3D" id="1.10.260.40">
    <property type="entry name" value="lambda repressor-like DNA-binding domains"/>
    <property type="match status" value="1"/>
</dbReference>
<organism evidence="2 3">
    <name type="scientific">Clostridium gasigenes</name>
    <dbReference type="NCBI Taxonomy" id="94869"/>
    <lineage>
        <taxon>Bacteria</taxon>
        <taxon>Bacillati</taxon>
        <taxon>Bacillota</taxon>
        <taxon>Clostridia</taxon>
        <taxon>Eubacteriales</taxon>
        <taxon>Clostridiaceae</taxon>
        <taxon>Clostridium</taxon>
    </lineage>
</organism>
<evidence type="ECO:0000313" key="3">
    <source>
        <dbReference type="Proteomes" id="UP000198597"/>
    </source>
</evidence>
<dbReference type="RefSeq" id="WP_089965147.1">
    <property type="nucleotide sequence ID" value="NZ_FNJM01000001.1"/>
</dbReference>
<protein>
    <recommendedName>
        <fullName evidence="1">HTH cro/C1-type domain-containing protein</fullName>
    </recommendedName>
</protein>
<dbReference type="GO" id="GO:0003677">
    <property type="term" value="F:DNA binding"/>
    <property type="evidence" value="ECO:0007669"/>
    <property type="project" value="InterPro"/>
</dbReference>
<dbReference type="InterPro" id="IPR001387">
    <property type="entry name" value="Cro/C1-type_HTH"/>
</dbReference>
<proteinExistence type="predicted"/>
<dbReference type="STRING" id="94869.SAMN04488529_101324"/>
<evidence type="ECO:0000259" key="1">
    <source>
        <dbReference type="PROSITE" id="PS50943"/>
    </source>
</evidence>
<dbReference type="Pfam" id="PF05339">
    <property type="entry name" value="DUF739"/>
    <property type="match status" value="1"/>
</dbReference>
<dbReference type="SUPFAM" id="SSF47413">
    <property type="entry name" value="lambda repressor-like DNA-binding domains"/>
    <property type="match status" value="1"/>
</dbReference>
<dbReference type="AlphaFoldDB" id="A0A1H0M513"/>
<dbReference type="EMBL" id="FNJM01000001">
    <property type="protein sequence ID" value="SDO75513.1"/>
    <property type="molecule type" value="Genomic_DNA"/>
</dbReference>
<gene>
    <name evidence="2" type="ORF">SAMN04488529_101324</name>
</gene>
<dbReference type="Proteomes" id="UP000198597">
    <property type="component" value="Unassembled WGS sequence"/>
</dbReference>
<dbReference type="InterPro" id="IPR008003">
    <property type="entry name" value="DUF739"/>
</dbReference>
<dbReference type="PROSITE" id="PS50943">
    <property type="entry name" value="HTH_CROC1"/>
    <property type="match status" value="1"/>
</dbReference>
<dbReference type="CDD" id="cd00093">
    <property type="entry name" value="HTH_XRE"/>
    <property type="match status" value="1"/>
</dbReference>
<sequence>MAFDYRSLRGKIKELYGTQDKFAKALGIGRVSLSQRLNNILEFSQEEIQRSCELLKFPKDEIPKYFFNMKVHKDERNNVH</sequence>